<dbReference type="AlphaFoldDB" id="A0A5S5DSC9"/>
<evidence type="ECO:0000313" key="5">
    <source>
        <dbReference type="EMBL" id="TYP98791.1"/>
    </source>
</evidence>
<proteinExistence type="predicted"/>
<reference evidence="5 6" key="1">
    <citation type="submission" date="2019-07" db="EMBL/GenBank/DDBJ databases">
        <title>Genomic Encyclopedia of Type Strains, Phase IV (KMG-IV): sequencing the most valuable type-strain genomes for metagenomic binning, comparative biology and taxonomic classification.</title>
        <authorList>
            <person name="Goeker M."/>
        </authorList>
    </citation>
    <scope>NUCLEOTIDE SEQUENCE [LARGE SCALE GENOMIC DNA]</scope>
    <source>
        <strain evidence="5 6">DSM 18961</strain>
    </source>
</reference>
<dbReference type="Proteomes" id="UP000323136">
    <property type="component" value="Unassembled WGS sequence"/>
</dbReference>
<dbReference type="CDD" id="cd14658">
    <property type="entry name" value="Imelysin-like_IrpA"/>
    <property type="match status" value="1"/>
</dbReference>
<dbReference type="EMBL" id="VNIA01000002">
    <property type="protein sequence ID" value="TYP98791.1"/>
    <property type="molecule type" value="Genomic_DNA"/>
</dbReference>
<evidence type="ECO:0000259" key="4">
    <source>
        <dbReference type="Pfam" id="PF09375"/>
    </source>
</evidence>
<protein>
    <submittedName>
        <fullName evidence="5">Putative iron-regulated protein</fullName>
    </submittedName>
</protein>
<dbReference type="InterPro" id="IPR034982">
    <property type="entry name" value="Imelysin-like_IrpA"/>
</dbReference>
<feature type="signal peptide" evidence="3">
    <location>
        <begin position="1"/>
        <end position="24"/>
    </location>
</feature>
<comment type="subcellular location">
    <subcellularLocation>
        <location evidence="1">Cell envelope</location>
    </subcellularLocation>
</comment>
<dbReference type="Gene3D" id="1.20.1420.20">
    <property type="entry name" value="M75 peptidase, HXXE motif"/>
    <property type="match status" value="1"/>
</dbReference>
<feature type="domain" description="Imelysin-like" evidence="4">
    <location>
        <begin position="51"/>
        <end position="346"/>
    </location>
</feature>
<dbReference type="PROSITE" id="PS51257">
    <property type="entry name" value="PROKAR_LIPOPROTEIN"/>
    <property type="match status" value="1"/>
</dbReference>
<evidence type="ECO:0000256" key="2">
    <source>
        <dbReference type="ARBA" id="ARBA00022729"/>
    </source>
</evidence>
<evidence type="ECO:0000313" key="6">
    <source>
        <dbReference type="Proteomes" id="UP000323136"/>
    </source>
</evidence>
<dbReference type="RefSeq" id="WP_148869605.1">
    <property type="nucleotide sequence ID" value="NZ_VNIA01000002.1"/>
</dbReference>
<comment type="caution">
    <text evidence="5">The sequence shown here is derived from an EMBL/GenBank/DDBJ whole genome shotgun (WGS) entry which is preliminary data.</text>
</comment>
<keyword evidence="6" id="KW-1185">Reference proteome</keyword>
<keyword evidence="2 3" id="KW-0732">Signal</keyword>
<sequence length="364" mass="39786">MKTVKNIFKIAFITVFALTTTSCSDDDPVTTPEAESYSENINNIASNVIVVTYNDLATKGSLLFDAATEFKSDRTTANLDATKQAWRSARQPWEQSEGFLFGPVDDLGIDPAIDSWPVNVTDMTNLLNDTTNVPTITETTVSQQANEAKGFHLIEYLLWGIDGNKELADFSDRQIDYLVAACENLKIKTAELSNAWDATSGNYVDNFLTAGQSTNQVYSSQKNAILDIVTGMIAIADEVGNGKIENPFNGNSGAGDETQEESRFSHNSKIDFANNIRSISNTYHGKYNTDGKGISDIVVEFDDALDAKFQQEITDAITAIEAIPGTFTTAITNNRAAIETAQEKVQTVQVTLESEIKPLINNNL</sequence>
<evidence type="ECO:0000256" key="1">
    <source>
        <dbReference type="ARBA" id="ARBA00004196"/>
    </source>
</evidence>
<accession>A0A5S5DSC9</accession>
<dbReference type="InterPro" id="IPR018976">
    <property type="entry name" value="Imelysin-like"/>
</dbReference>
<evidence type="ECO:0000256" key="3">
    <source>
        <dbReference type="SAM" id="SignalP"/>
    </source>
</evidence>
<dbReference type="InterPro" id="IPR038352">
    <property type="entry name" value="Imelysin_sf"/>
</dbReference>
<organism evidence="5 6">
    <name type="scientific">Tenacibaculum adriaticum</name>
    <dbReference type="NCBI Taxonomy" id="413713"/>
    <lineage>
        <taxon>Bacteria</taxon>
        <taxon>Pseudomonadati</taxon>
        <taxon>Bacteroidota</taxon>
        <taxon>Flavobacteriia</taxon>
        <taxon>Flavobacteriales</taxon>
        <taxon>Flavobacteriaceae</taxon>
        <taxon>Tenacibaculum</taxon>
    </lineage>
</organism>
<dbReference type="GO" id="GO:0030313">
    <property type="term" value="C:cell envelope"/>
    <property type="evidence" value="ECO:0007669"/>
    <property type="project" value="UniProtKB-SubCell"/>
</dbReference>
<gene>
    <name evidence="5" type="ORF">C7447_102106</name>
</gene>
<dbReference type="Pfam" id="PF09375">
    <property type="entry name" value="Peptidase_M75"/>
    <property type="match status" value="1"/>
</dbReference>
<feature type="chain" id="PRO_5024401165" evidence="3">
    <location>
        <begin position="25"/>
        <end position="364"/>
    </location>
</feature>
<dbReference type="OrthoDB" id="9764688at2"/>
<name>A0A5S5DSC9_9FLAO</name>